<keyword evidence="5" id="KW-0677">Repeat</keyword>
<dbReference type="STRING" id="88036.D8SI15"/>
<feature type="domain" description="EF-hand" evidence="10">
    <location>
        <begin position="309"/>
        <end position="344"/>
    </location>
</feature>
<evidence type="ECO:0000256" key="5">
    <source>
        <dbReference type="ARBA" id="ARBA00022737"/>
    </source>
</evidence>
<comment type="subcellular location">
    <subcellularLocation>
        <location evidence="1">Mitochondrion inner membrane</location>
        <topology evidence="1">Multi-pass membrane protein</topology>
    </subcellularLocation>
</comment>
<dbReference type="GO" id="GO:0005509">
    <property type="term" value="F:calcium ion binding"/>
    <property type="evidence" value="ECO:0007669"/>
    <property type="project" value="InterPro"/>
</dbReference>
<dbReference type="PANTHER" id="PTHR45667">
    <property type="entry name" value="S-ADENOSYLMETHIONINE MITOCHONDRIAL CARRIER PROTEIN"/>
    <property type="match status" value="1"/>
</dbReference>
<keyword evidence="3" id="KW-0813">Transport</keyword>
<dbReference type="InterPro" id="IPR018108">
    <property type="entry name" value="MCP_transmembrane"/>
</dbReference>
<dbReference type="SUPFAM" id="SSF47473">
    <property type="entry name" value="EF-hand"/>
    <property type="match status" value="1"/>
</dbReference>
<dbReference type="SUPFAM" id="SSF103506">
    <property type="entry name" value="Mitochondrial carrier"/>
    <property type="match status" value="1"/>
</dbReference>
<dbReference type="InterPro" id="IPR002048">
    <property type="entry name" value="EF_hand_dom"/>
</dbReference>
<evidence type="ECO:0000256" key="4">
    <source>
        <dbReference type="ARBA" id="ARBA00022692"/>
    </source>
</evidence>
<dbReference type="Gene3D" id="1.50.40.10">
    <property type="entry name" value="Mitochondrial carrier domain"/>
    <property type="match status" value="1"/>
</dbReference>
<dbReference type="PROSITE" id="PS50920">
    <property type="entry name" value="SOLCAR"/>
    <property type="match status" value="2"/>
</dbReference>
<evidence type="ECO:0000256" key="3">
    <source>
        <dbReference type="ARBA" id="ARBA00022448"/>
    </source>
</evidence>
<dbReference type="eggNOG" id="KOG0768">
    <property type="taxonomic scope" value="Eukaryota"/>
</dbReference>
<keyword evidence="8 9" id="KW-0472">Membrane</keyword>
<dbReference type="KEGG" id="smo:SELMODRAFT_422320"/>
<proteinExistence type="inferred from homology"/>
<name>D8SI15_SELML</name>
<dbReference type="Proteomes" id="UP000001514">
    <property type="component" value="Unassembled WGS sequence"/>
</dbReference>
<dbReference type="InterPro" id="IPR023395">
    <property type="entry name" value="MCP_dom_sf"/>
</dbReference>
<comment type="similarity">
    <text evidence="2">Belongs to the mitochondrial carrier (TC 2.A.29) family.</text>
</comment>
<dbReference type="AlphaFoldDB" id="D8SI15"/>
<dbReference type="InterPro" id="IPR011992">
    <property type="entry name" value="EF-hand-dom_pair"/>
</dbReference>
<dbReference type="InterPro" id="IPR018247">
    <property type="entry name" value="EF_Hand_1_Ca_BS"/>
</dbReference>
<keyword evidence="4 9" id="KW-0812">Transmembrane</keyword>
<sequence length="715" mass="79677">MRNTPSDKDRAWQIEHAFDSVESHLVYKVLLVNRFKLDRLECGKQEIQAFLGQFTEQLSASLSSVGLPIKSWAGAAEESGVKGSVKEQGSFDFLRLSLPLDGIKHFQKSSGGLVRDEQPQCYNPVFRASNAVVNAADHHAGFLFRTFSSFVPARKVTQAPVATDESKEENAAPVSKLFPGFLVHVVEPASRDSPMERKLDVKTLLENSVFLRFMLRDVVAFTKIFGFKKGAAFARVQGEPSIIEPSPYEEESPLESQFETNRTRGGIPRFSVKLPNIENIMDLVPLLGKAPQSFPDKRKLYSVEDFFKYTEAEGRRLFDELDRDKDGQVTLEDLELAMRKRRLPQRYAREFLRRTKKHWLKKSFGWSEFLTLMEQKESVMLRAFNSLSVSKSGTLQKGQVLTLLRNAGLPATEENAAAMMRILNSDTEGSITYGQFRNFLVLLPPERLFDDPRMVWYEAATVVPMSPPIETRVQASSTLSFSELISNIPNIGIKGLYRGSAPAIIGQFSSHGLRTGIFEASKLLLINVAPNVSELQVQSLASFCSTFLGTAIRIPCEVLKQRLQAGLYDNVGVAIAGTLRKDGWKGFFRGTGATLCREVPFYVAGMMIYEEAKKVVQNVIKRELAPWEVIAIGGLSGGLAAVFTTPFDVMKTRMMTSPPGIPVTMSSVTVKIVSEEGLLALFKGAVPRFFWIAPLGAMNFAGYELAKRAMEKKNE</sequence>
<dbReference type="PROSITE" id="PS00018">
    <property type="entry name" value="EF_HAND_1"/>
    <property type="match status" value="1"/>
</dbReference>
<dbReference type="Gramene" id="EFJ15893">
    <property type="protein sequence ID" value="EFJ15893"/>
    <property type="gene ID" value="SELMODRAFT_422320"/>
</dbReference>
<dbReference type="Gene3D" id="1.10.238.10">
    <property type="entry name" value="EF-hand"/>
    <property type="match status" value="1"/>
</dbReference>
<feature type="repeat" description="Solcar" evidence="9">
    <location>
        <begin position="628"/>
        <end position="709"/>
    </location>
</feature>
<dbReference type="GO" id="GO:0005743">
    <property type="term" value="C:mitochondrial inner membrane"/>
    <property type="evidence" value="ECO:0000318"/>
    <property type="project" value="GO_Central"/>
</dbReference>
<dbReference type="HOGENOM" id="CLU_386578_0_0_1"/>
<feature type="repeat" description="Solcar" evidence="9">
    <location>
        <begin position="533"/>
        <end position="615"/>
    </location>
</feature>
<dbReference type="PROSITE" id="PS50222">
    <property type="entry name" value="EF_HAND_2"/>
    <property type="match status" value="1"/>
</dbReference>
<evidence type="ECO:0000256" key="7">
    <source>
        <dbReference type="ARBA" id="ARBA00022989"/>
    </source>
</evidence>
<keyword evidence="12" id="KW-1185">Reference proteome</keyword>
<dbReference type="EMBL" id="GL377621">
    <property type="protein sequence ID" value="EFJ15893.1"/>
    <property type="molecule type" value="Genomic_DNA"/>
</dbReference>
<keyword evidence="7" id="KW-1133">Transmembrane helix</keyword>
<dbReference type="Pfam" id="PF00153">
    <property type="entry name" value="Mito_carr"/>
    <property type="match status" value="2"/>
</dbReference>
<gene>
    <name evidence="11" type="ORF">SELMODRAFT_422320</name>
</gene>
<evidence type="ECO:0000313" key="11">
    <source>
        <dbReference type="EMBL" id="EFJ15893.1"/>
    </source>
</evidence>
<evidence type="ECO:0000256" key="6">
    <source>
        <dbReference type="ARBA" id="ARBA00022837"/>
    </source>
</evidence>
<evidence type="ECO:0000313" key="12">
    <source>
        <dbReference type="Proteomes" id="UP000001514"/>
    </source>
</evidence>
<evidence type="ECO:0000256" key="8">
    <source>
        <dbReference type="ARBA" id="ARBA00023136"/>
    </source>
</evidence>
<dbReference type="FunFam" id="1.50.40.10:FF:000041">
    <property type="entry name" value="Mitochondrial substrate carrier family protein"/>
    <property type="match status" value="1"/>
</dbReference>
<evidence type="ECO:0000256" key="2">
    <source>
        <dbReference type="ARBA" id="ARBA00006375"/>
    </source>
</evidence>
<dbReference type="FunCoup" id="D8SI15">
    <property type="interactions" value="1167"/>
</dbReference>
<dbReference type="GO" id="GO:0000095">
    <property type="term" value="F:S-adenosyl-L-methionine transmembrane transporter activity"/>
    <property type="evidence" value="ECO:0000318"/>
    <property type="project" value="GO_Central"/>
</dbReference>
<evidence type="ECO:0000259" key="10">
    <source>
        <dbReference type="PROSITE" id="PS50222"/>
    </source>
</evidence>
<keyword evidence="6" id="KW-0106">Calcium</keyword>
<organism evidence="12">
    <name type="scientific">Selaginella moellendorffii</name>
    <name type="common">Spikemoss</name>
    <dbReference type="NCBI Taxonomy" id="88036"/>
    <lineage>
        <taxon>Eukaryota</taxon>
        <taxon>Viridiplantae</taxon>
        <taxon>Streptophyta</taxon>
        <taxon>Embryophyta</taxon>
        <taxon>Tracheophyta</taxon>
        <taxon>Lycopodiopsida</taxon>
        <taxon>Selaginellales</taxon>
        <taxon>Selaginellaceae</taxon>
        <taxon>Selaginella</taxon>
    </lineage>
</organism>
<evidence type="ECO:0000256" key="9">
    <source>
        <dbReference type="PROSITE-ProRule" id="PRU00282"/>
    </source>
</evidence>
<dbReference type="InParanoid" id="D8SI15"/>
<protein>
    <recommendedName>
        <fullName evidence="10">EF-hand domain-containing protein</fullName>
    </recommendedName>
</protein>
<reference evidence="11 12" key="1">
    <citation type="journal article" date="2011" name="Science">
        <title>The Selaginella genome identifies genetic changes associated with the evolution of vascular plants.</title>
        <authorList>
            <person name="Banks J.A."/>
            <person name="Nishiyama T."/>
            <person name="Hasebe M."/>
            <person name="Bowman J.L."/>
            <person name="Gribskov M."/>
            <person name="dePamphilis C."/>
            <person name="Albert V.A."/>
            <person name="Aono N."/>
            <person name="Aoyama T."/>
            <person name="Ambrose B.A."/>
            <person name="Ashton N.W."/>
            <person name="Axtell M.J."/>
            <person name="Barker E."/>
            <person name="Barker M.S."/>
            <person name="Bennetzen J.L."/>
            <person name="Bonawitz N.D."/>
            <person name="Chapple C."/>
            <person name="Cheng C."/>
            <person name="Correa L.G."/>
            <person name="Dacre M."/>
            <person name="DeBarry J."/>
            <person name="Dreyer I."/>
            <person name="Elias M."/>
            <person name="Engstrom E.M."/>
            <person name="Estelle M."/>
            <person name="Feng L."/>
            <person name="Finet C."/>
            <person name="Floyd S.K."/>
            <person name="Frommer W.B."/>
            <person name="Fujita T."/>
            <person name="Gramzow L."/>
            <person name="Gutensohn M."/>
            <person name="Harholt J."/>
            <person name="Hattori M."/>
            <person name="Heyl A."/>
            <person name="Hirai T."/>
            <person name="Hiwatashi Y."/>
            <person name="Ishikawa M."/>
            <person name="Iwata M."/>
            <person name="Karol K.G."/>
            <person name="Koehler B."/>
            <person name="Kolukisaoglu U."/>
            <person name="Kubo M."/>
            <person name="Kurata T."/>
            <person name="Lalonde S."/>
            <person name="Li K."/>
            <person name="Li Y."/>
            <person name="Litt A."/>
            <person name="Lyons E."/>
            <person name="Manning G."/>
            <person name="Maruyama T."/>
            <person name="Michael T.P."/>
            <person name="Mikami K."/>
            <person name="Miyazaki S."/>
            <person name="Morinaga S."/>
            <person name="Murata T."/>
            <person name="Mueller-Roeber B."/>
            <person name="Nelson D.R."/>
            <person name="Obara M."/>
            <person name="Oguri Y."/>
            <person name="Olmstead R.G."/>
            <person name="Onodera N."/>
            <person name="Petersen B.L."/>
            <person name="Pils B."/>
            <person name="Prigge M."/>
            <person name="Rensing S.A."/>
            <person name="Riano-Pachon D.M."/>
            <person name="Roberts A.W."/>
            <person name="Sato Y."/>
            <person name="Scheller H.V."/>
            <person name="Schulz B."/>
            <person name="Schulz C."/>
            <person name="Shakirov E.V."/>
            <person name="Shibagaki N."/>
            <person name="Shinohara N."/>
            <person name="Shippen D.E."/>
            <person name="Soerensen I."/>
            <person name="Sotooka R."/>
            <person name="Sugimoto N."/>
            <person name="Sugita M."/>
            <person name="Sumikawa N."/>
            <person name="Tanurdzic M."/>
            <person name="Theissen G."/>
            <person name="Ulvskov P."/>
            <person name="Wakazuki S."/>
            <person name="Weng J.K."/>
            <person name="Willats W.W."/>
            <person name="Wipf D."/>
            <person name="Wolf P.G."/>
            <person name="Yang L."/>
            <person name="Zimmer A.D."/>
            <person name="Zhu Q."/>
            <person name="Mitros T."/>
            <person name="Hellsten U."/>
            <person name="Loque D."/>
            <person name="Otillar R."/>
            <person name="Salamov A."/>
            <person name="Schmutz J."/>
            <person name="Shapiro H."/>
            <person name="Lindquist E."/>
            <person name="Lucas S."/>
            <person name="Rokhsar D."/>
            <person name="Grigoriev I.V."/>
        </authorList>
    </citation>
    <scope>NUCLEOTIDE SEQUENCE [LARGE SCALE GENOMIC DNA]</scope>
</reference>
<evidence type="ECO:0000256" key="1">
    <source>
        <dbReference type="ARBA" id="ARBA00004448"/>
    </source>
</evidence>
<accession>D8SI15</accession>